<keyword evidence="1" id="KW-0285">Flavoprotein</keyword>
<dbReference type="InterPro" id="IPR036188">
    <property type="entry name" value="FAD/NAD-bd_sf"/>
</dbReference>
<dbReference type="Gene3D" id="3.40.30.120">
    <property type="match status" value="1"/>
</dbReference>
<evidence type="ECO:0000313" key="5">
    <source>
        <dbReference type="EMBL" id="KAL2070819.1"/>
    </source>
</evidence>
<evidence type="ECO:0000256" key="1">
    <source>
        <dbReference type="ARBA" id="ARBA00022630"/>
    </source>
</evidence>
<sequence>MDFPILIVGTGPSGATTALHLARLGVKSLVISRHRGSANTPRAHIFNQRAMEVLRDAGLEKTIAPIASPAHAGEEYGRLWAWGNKPSEKGAYEAASPCVMSDLPQSILEPILVEEASTLGAEFRFNTEFVSFQQTSDGVQTVLRSRDTKEEYGISSNYLVGADGARSAVIDALKIPIIGKQLNTAFNVHIKADLTKYIAHRPGSLNWILNPDAPDWSAVGNFRMVRPWTEFVVSLHPATKDGKPFDPTPEAIIKRLRQMIGCDDFKIEILSSFQWTINDQVAERWQEGRVLCIGDAAHRHPPINGLGSNTCLSDAFNLAWKLAYVIKGFASHKLLETLTPERKPVGDAIVKRANAGMEAHRRLWDLMGLTPAAREEVVQRMASATPEGAEARDALREALEATDDEVQALGIQMNQFYVGSLATVVERGDKAPDFSHLNFLKEVMVSTFPGYHLPHVWLAADGQSEKLSILDLAGKGDFTLFTGIGGNAWLEAAERVSKQGNAQVKGYSIGFRCDYMDCYRDWCRIRGVEESGVVLVRPDHFVAWRYQSVAKDCYEELNSVMSKILGLP</sequence>
<accession>A0ABR4CP17</accession>
<evidence type="ECO:0000313" key="6">
    <source>
        <dbReference type="Proteomes" id="UP001595075"/>
    </source>
</evidence>
<feature type="domain" description="FAD-binding" evidence="4">
    <location>
        <begin position="3"/>
        <end position="353"/>
    </location>
</feature>
<dbReference type="SUPFAM" id="SSF51905">
    <property type="entry name" value="FAD/NAD(P)-binding domain"/>
    <property type="match status" value="1"/>
</dbReference>
<keyword evidence="2" id="KW-0274">FAD</keyword>
<evidence type="ECO:0000256" key="2">
    <source>
        <dbReference type="ARBA" id="ARBA00022827"/>
    </source>
</evidence>
<comment type="caution">
    <text evidence="5">The sequence shown here is derived from an EMBL/GenBank/DDBJ whole genome shotgun (WGS) entry which is preliminary data.</text>
</comment>
<proteinExistence type="predicted"/>
<keyword evidence="6" id="KW-1185">Reference proteome</keyword>
<dbReference type="EMBL" id="JAZHXI010000006">
    <property type="protein sequence ID" value="KAL2070819.1"/>
    <property type="molecule type" value="Genomic_DNA"/>
</dbReference>
<reference evidence="5 6" key="1">
    <citation type="journal article" date="2024" name="Commun. Biol.">
        <title>Comparative genomic analysis of thermophilic fungi reveals convergent evolutionary adaptations and gene losses.</title>
        <authorList>
            <person name="Steindorff A.S."/>
            <person name="Aguilar-Pontes M.V."/>
            <person name="Robinson A.J."/>
            <person name="Andreopoulos B."/>
            <person name="LaButti K."/>
            <person name="Kuo A."/>
            <person name="Mondo S."/>
            <person name="Riley R."/>
            <person name="Otillar R."/>
            <person name="Haridas S."/>
            <person name="Lipzen A."/>
            <person name="Grimwood J."/>
            <person name="Schmutz J."/>
            <person name="Clum A."/>
            <person name="Reid I.D."/>
            <person name="Moisan M.C."/>
            <person name="Butler G."/>
            <person name="Nguyen T.T.M."/>
            <person name="Dewar K."/>
            <person name="Conant G."/>
            <person name="Drula E."/>
            <person name="Henrissat B."/>
            <person name="Hansel C."/>
            <person name="Singer S."/>
            <person name="Hutchinson M.I."/>
            <person name="de Vries R.P."/>
            <person name="Natvig D.O."/>
            <person name="Powell A.J."/>
            <person name="Tsang A."/>
            <person name="Grigoriev I.V."/>
        </authorList>
    </citation>
    <scope>NUCLEOTIDE SEQUENCE [LARGE SCALE GENOMIC DNA]</scope>
    <source>
        <strain evidence="5 6">CBS 494.80</strain>
    </source>
</reference>
<dbReference type="PRINTS" id="PR00420">
    <property type="entry name" value="RNGMNOXGNASE"/>
</dbReference>
<gene>
    <name evidence="5" type="ORF">VTL71DRAFT_13845</name>
</gene>
<dbReference type="PANTHER" id="PTHR43004">
    <property type="entry name" value="TRK SYSTEM POTASSIUM UPTAKE PROTEIN"/>
    <property type="match status" value="1"/>
</dbReference>
<keyword evidence="3" id="KW-0560">Oxidoreductase</keyword>
<evidence type="ECO:0000256" key="3">
    <source>
        <dbReference type="ARBA" id="ARBA00023002"/>
    </source>
</evidence>
<dbReference type="Gene3D" id="3.30.9.10">
    <property type="entry name" value="D-Amino Acid Oxidase, subunit A, domain 2"/>
    <property type="match status" value="1"/>
</dbReference>
<dbReference type="Pfam" id="PF01494">
    <property type="entry name" value="FAD_binding_3"/>
    <property type="match status" value="1"/>
</dbReference>
<evidence type="ECO:0000259" key="4">
    <source>
        <dbReference type="Pfam" id="PF01494"/>
    </source>
</evidence>
<dbReference type="InterPro" id="IPR002938">
    <property type="entry name" value="FAD-bd"/>
</dbReference>
<protein>
    <recommendedName>
        <fullName evidence="4">FAD-binding domain-containing protein</fullName>
    </recommendedName>
</protein>
<dbReference type="Pfam" id="PF21274">
    <property type="entry name" value="Rng_hyd_C"/>
    <property type="match status" value="1"/>
</dbReference>
<organism evidence="5 6">
    <name type="scientific">Oculimacula yallundae</name>
    <dbReference type="NCBI Taxonomy" id="86028"/>
    <lineage>
        <taxon>Eukaryota</taxon>
        <taxon>Fungi</taxon>
        <taxon>Dikarya</taxon>
        <taxon>Ascomycota</taxon>
        <taxon>Pezizomycotina</taxon>
        <taxon>Leotiomycetes</taxon>
        <taxon>Helotiales</taxon>
        <taxon>Ploettnerulaceae</taxon>
        <taxon>Oculimacula</taxon>
    </lineage>
</organism>
<dbReference type="InterPro" id="IPR050641">
    <property type="entry name" value="RIFMO-like"/>
</dbReference>
<dbReference type="PANTHER" id="PTHR43004:SF8">
    <property type="entry name" value="FAD-BINDING DOMAIN-CONTAINING PROTEIN-RELATED"/>
    <property type="match status" value="1"/>
</dbReference>
<dbReference type="Proteomes" id="UP001595075">
    <property type="component" value="Unassembled WGS sequence"/>
</dbReference>
<dbReference type="Gene3D" id="3.50.50.60">
    <property type="entry name" value="FAD/NAD(P)-binding domain"/>
    <property type="match status" value="1"/>
</dbReference>
<name>A0ABR4CP17_9HELO</name>